<keyword evidence="17" id="KW-1185">Reference proteome</keyword>
<dbReference type="Pfam" id="PF00924">
    <property type="entry name" value="MS_channel_2nd"/>
    <property type="match status" value="1"/>
</dbReference>
<accession>A0A378XDR7</accession>
<dbReference type="GO" id="GO:0008381">
    <property type="term" value="F:mechanosensitive monoatomic ion channel activity"/>
    <property type="evidence" value="ECO:0007669"/>
    <property type="project" value="InterPro"/>
</dbReference>
<dbReference type="STRING" id="1122619.GCA_000373745_00494"/>
<dbReference type="SUPFAM" id="SSF50182">
    <property type="entry name" value="Sm-like ribonucleoproteins"/>
    <property type="match status" value="1"/>
</dbReference>
<evidence type="ECO:0000256" key="3">
    <source>
        <dbReference type="ARBA" id="ARBA00022475"/>
    </source>
</evidence>
<comment type="similarity">
    <text evidence="2">Belongs to the MscS (TC 1.A.23) family.</text>
</comment>
<gene>
    <name evidence="15" type="primary">mscM</name>
    <name evidence="14" type="ORF">I6G29_04620</name>
    <name evidence="15" type="ORF">NCTC11997_00976</name>
</gene>
<name>A0A378XDR7_9BURK</name>
<dbReference type="GO" id="GO:0005886">
    <property type="term" value="C:plasma membrane"/>
    <property type="evidence" value="ECO:0007669"/>
    <property type="project" value="UniProtKB-SubCell"/>
</dbReference>
<dbReference type="EMBL" id="CP065725">
    <property type="protein sequence ID" value="QPT40852.1"/>
    <property type="molecule type" value="Genomic_DNA"/>
</dbReference>
<evidence type="ECO:0000256" key="7">
    <source>
        <dbReference type="ARBA" id="ARBA00023016"/>
    </source>
</evidence>
<feature type="domain" description="Mechanosensitive ion channel MscS" evidence="12">
    <location>
        <begin position="187"/>
        <end position="252"/>
    </location>
</feature>
<dbReference type="Proteomes" id="UP000594903">
    <property type="component" value="Chromosome"/>
</dbReference>
<evidence type="ECO:0000256" key="1">
    <source>
        <dbReference type="ARBA" id="ARBA00004429"/>
    </source>
</evidence>
<dbReference type="InterPro" id="IPR010920">
    <property type="entry name" value="LSM_dom_sf"/>
</dbReference>
<evidence type="ECO:0000256" key="9">
    <source>
        <dbReference type="ARBA" id="ARBA00093630"/>
    </source>
</evidence>
<feature type="transmembrane region" description="Helical" evidence="11">
    <location>
        <begin position="98"/>
        <end position="122"/>
    </location>
</feature>
<dbReference type="FunFam" id="2.30.30.60:FF:000002">
    <property type="entry name" value="Mechanosensitive ion channel family protein"/>
    <property type="match status" value="1"/>
</dbReference>
<evidence type="ECO:0000256" key="11">
    <source>
        <dbReference type="SAM" id="Phobius"/>
    </source>
</evidence>
<dbReference type="InterPro" id="IPR023408">
    <property type="entry name" value="MscS_beta-dom_sf"/>
</dbReference>
<dbReference type="PANTHER" id="PTHR30414:SF0">
    <property type="entry name" value="MINICONDUCTANCE MECHANOSENSITIVE CHANNEL YBDG"/>
    <property type="match status" value="1"/>
</dbReference>
<dbReference type="InterPro" id="IPR030192">
    <property type="entry name" value="YbdG"/>
</dbReference>
<dbReference type="AlphaFoldDB" id="A0A378XDR7"/>
<dbReference type="EMBL" id="UGSB01000001">
    <property type="protein sequence ID" value="SUA52954.1"/>
    <property type="molecule type" value="Genomic_DNA"/>
</dbReference>
<sequence>MREGILGILESVGVADNPLIVKTIFILWIALLTTAYYFVIKTVVDRGFRRLLQKAKGTFFPILGQSKTLQYAYIMTVVIFFRELSVLLFDVGDELRRLIVIISHILVLVLFAFAVSSFIDVLGRLAQRNKKLAVLPLQGFQQSLKLVLIVIIIILIISTLLGQSPGIVISGFGAMTAVLMLVFQAPIMGFVAGIQLSTNNMLKVGDWLEMPKYDANGDVIEIGLTTVKVQNFDKTVTTLPTSALISESFKNWGGMIEAGGRRIKRQVFIDINSIRFISEEEIQEVSGSRRLTDYLLSKNKEISEHNKNIQVAGLASFLDQRRMTNIGTFRAYILAYLKQHPRINKNLSLMVRQMEATPHGVPLEVYCFTDTTVWAEYEGIQSDIFDHIFAIAHIFDLRVFQAPSGHDWRSFAEATFQRTRDEEPTEQTHRT</sequence>
<keyword evidence="4" id="KW-0997">Cell inner membrane</keyword>
<evidence type="ECO:0000256" key="4">
    <source>
        <dbReference type="ARBA" id="ARBA00022519"/>
    </source>
</evidence>
<keyword evidence="7" id="KW-0346">Stress response</keyword>
<evidence type="ECO:0000256" key="8">
    <source>
        <dbReference type="ARBA" id="ARBA00023136"/>
    </source>
</evidence>
<keyword evidence="8 11" id="KW-0472">Membrane</keyword>
<evidence type="ECO:0000259" key="13">
    <source>
        <dbReference type="Pfam" id="PF21082"/>
    </source>
</evidence>
<dbReference type="GO" id="GO:0071470">
    <property type="term" value="P:cellular response to osmotic stress"/>
    <property type="evidence" value="ECO:0007669"/>
    <property type="project" value="InterPro"/>
</dbReference>
<keyword evidence="3" id="KW-1003">Cell membrane</keyword>
<keyword evidence="6 11" id="KW-1133">Transmembrane helix</keyword>
<dbReference type="InterPro" id="IPR049278">
    <property type="entry name" value="MS_channel_C"/>
</dbReference>
<comment type="subcellular location">
    <subcellularLocation>
        <location evidence="1">Cell inner membrane</location>
        <topology evidence="1">Multi-pass membrane protein</topology>
    </subcellularLocation>
</comment>
<feature type="transmembrane region" description="Helical" evidence="11">
    <location>
        <begin position="143"/>
        <end position="161"/>
    </location>
</feature>
<dbReference type="RefSeq" id="WP_018573670.1">
    <property type="nucleotide sequence ID" value="NZ_CP065725.1"/>
</dbReference>
<keyword evidence="5 11" id="KW-0812">Transmembrane</keyword>
<dbReference type="Pfam" id="PF21082">
    <property type="entry name" value="MS_channel_3rd"/>
    <property type="match status" value="1"/>
</dbReference>
<evidence type="ECO:0000256" key="10">
    <source>
        <dbReference type="ARBA" id="ARBA00093659"/>
    </source>
</evidence>
<dbReference type="InterPro" id="IPR006685">
    <property type="entry name" value="MscS_channel_2nd"/>
</dbReference>
<dbReference type="PANTHER" id="PTHR30414">
    <property type="entry name" value="MINICONDUCTANCE MECHANOSENSITIVE CHANNEL YBDG"/>
    <property type="match status" value="1"/>
</dbReference>
<evidence type="ECO:0000256" key="5">
    <source>
        <dbReference type="ARBA" id="ARBA00022692"/>
    </source>
</evidence>
<evidence type="ECO:0000259" key="12">
    <source>
        <dbReference type="Pfam" id="PF00924"/>
    </source>
</evidence>
<feature type="transmembrane region" description="Helical" evidence="11">
    <location>
        <begin position="167"/>
        <end position="194"/>
    </location>
</feature>
<evidence type="ECO:0000256" key="6">
    <source>
        <dbReference type="ARBA" id="ARBA00022989"/>
    </source>
</evidence>
<evidence type="ECO:0000313" key="17">
    <source>
        <dbReference type="Proteomes" id="UP000594903"/>
    </source>
</evidence>
<organism evidence="15 16">
    <name type="scientific">Oligella ureolytica</name>
    <dbReference type="NCBI Taxonomy" id="90244"/>
    <lineage>
        <taxon>Bacteria</taxon>
        <taxon>Pseudomonadati</taxon>
        <taxon>Pseudomonadota</taxon>
        <taxon>Betaproteobacteria</taxon>
        <taxon>Burkholderiales</taxon>
        <taxon>Alcaligenaceae</taxon>
        <taxon>Oligella</taxon>
    </lineage>
</organism>
<feature type="domain" description="Mechanosensitive ion channel MscS C-terminal" evidence="13">
    <location>
        <begin position="334"/>
        <end position="391"/>
    </location>
</feature>
<evidence type="ECO:0000313" key="15">
    <source>
        <dbReference type="EMBL" id="SUA52954.1"/>
    </source>
</evidence>
<dbReference type="OrthoDB" id="9775207at2"/>
<evidence type="ECO:0000313" key="14">
    <source>
        <dbReference type="EMBL" id="QPT40852.1"/>
    </source>
</evidence>
<dbReference type="Gene3D" id="2.30.30.60">
    <property type="match status" value="1"/>
</dbReference>
<proteinExistence type="inferred from homology"/>
<dbReference type="Proteomes" id="UP000254603">
    <property type="component" value="Unassembled WGS sequence"/>
</dbReference>
<reference evidence="15 16" key="1">
    <citation type="submission" date="2018-06" db="EMBL/GenBank/DDBJ databases">
        <authorList>
            <consortium name="Pathogen Informatics"/>
            <person name="Doyle S."/>
        </authorList>
    </citation>
    <scope>NUCLEOTIDE SEQUENCE [LARGE SCALE GENOMIC DNA]</scope>
    <source>
        <strain evidence="15 16">NCTC11997</strain>
    </source>
</reference>
<reference evidence="14 17" key="2">
    <citation type="submission" date="2020-12" db="EMBL/GenBank/DDBJ databases">
        <title>FDA dAtabase for Regulatory Grade micrObial Sequences (FDA-ARGOS): Supporting development and validation of Infectious Disease Dx tests.</title>
        <authorList>
            <person name="Sproer C."/>
            <person name="Gronow S."/>
            <person name="Severitt S."/>
            <person name="Schroder I."/>
            <person name="Tallon L."/>
            <person name="Sadzewicz L."/>
            <person name="Zhao X."/>
            <person name="Boylan J."/>
            <person name="Ott S."/>
            <person name="Bowen H."/>
            <person name="Vavikolanu K."/>
            <person name="Mehta A."/>
            <person name="Aluvathingal J."/>
            <person name="Nadendla S."/>
            <person name="Lowell S."/>
            <person name="Myers T."/>
            <person name="Yan Y."/>
            <person name="Sichtig H."/>
        </authorList>
    </citation>
    <scope>NUCLEOTIDE SEQUENCE [LARGE SCALE GENOMIC DNA]</scope>
    <source>
        <strain evidence="14 17">FDAARGOS_872</strain>
    </source>
</reference>
<feature type="transmembrane region" description="Helical" evidence="11">
    <location>
        <begin position="20"/>
        <end position="40"/>
    </location>
</feature>
<protein>
    <recommendedName>
        <fullName evidence="9">Mechanosensing system component YbdG</fullName>
    </recommendedName>
    <alternativeName>
        <fullName evidence="10">Mechanosensitive channel homolog YbdG</fullName>
    </alternativeName>
</protein>
<evidence type="ECO:0000313" key="16">
    <source>
        <dbReference type="Proteomes" id="UP000254603"/>
    </source>
</evidence>
<evidence type="ECO:0000256" key="2">
    <source>
        <dbReference type="ARBA" id="ARBA00008017"/>
    </source>
</evidence>